<dbReference type="RefSeq" id="XP_066653432.1">
    <property type="nucleotide sequence ID" value="XM_066796097.1"/>
</dbReference>
<dbReference type="Gene3D" id="3.40.50.300">
    <property type="entry name" value="P-loop containing nucleotide triphosphate hydrolases"/>
    <property type="match status" value="1"/>
</dbReference>
<feature type="compositionally biased region" description="Basic and acidic residues" evidence="7">
    <location>
        <begin position="904"/>
        <end position="919"/>
    </location>
</feature>
<dbReference type="InterPro" id="IPR015943">
    <property type="entry name" value="WD40/YVTN_repeat-like_dom_sf"/>
</dbReference>
<accession>A0ABR1LLS2</accession>
<dbReference type="Pfam" id="PF00400">
    <property type="entry name" value="WD40"/>
    <property type="match status" value="2"/>
</dbReference>
<name>A0ABR1LLS2_9PEZI</name>
<dbReference type="SMART" id="SM00320">
    <property type="entry name" value="WD40"/>
    <property type="match status" value="5"/>
</dbReference>
<sequence length="1344" mass="152400">MKTWCSGSGNWPGVPKLKQGMVRLNGYIPKYIILIQLLPIAALQVQQKQNECFDRLPYAETAGHNDRGLGVDKCLNGTREELLKDIRKWLEDPEGERLFGLEGMAGTGKSTIGCSVAKDAPKDVAVASFFFQRGSGERGRASSFVTTIVQQLARHPRLQSTLAAAAASDHRIATTNLSYQWTKLIQEPLAKLETPRILLVIDAVDECEDSFQEKGALSNLLLQEDNFKGLNLKFFVTARPQELVLQGCQRRKILHNVPTGDVEKDIRLLLRVRFSEFRERGAEWPENEEEFDIVIEVLAKRSTPLFIAAMTSYKFVTLNKFQPRKRFELLRRNSEASKPEPELDVKYLTIIRYAIASGGVDTRDEIMPMYRTIIGSVVTLKDTLVAEDLAKLISEECGVVKRFLAEFSAVLVVSKPTEPVSIFHESFRDFVLDQNRHQKAATLTKHEGDLNFDPKDLWIDERKAHADLLHHCLRTMGKYLKEDICNLRVPDAAASEVSQEQLQIHIPAHVRYACRYWIVHFLSCCKSGDKECGKVLEFLKKHLLHWLEAMSCFNSMAETVKMTNDLKQYLKKSLGHGSASLSSELLEFVLESQRFLRYNKQAFEKWPLQLYSSALLFCPEKSPIRDLFFRRPAWIVNQPSVSKEWSATVQVLEGHEEPVTQIAFSSCGTSIVSWSMDNEMIIWDAETGNLRGRRRIQGFTRQSPPSSFAVSTDVLVYPLSDNRLGLLNVKEMEELGQLKGFCPKFSPDGTILAVLSESNEIFIWRITDTKTFPTLQTMLQLQLEDCESLIVETFFNASGSYFTALSRLVEGKYITRVWSTETWEICLEFSDSLEPGRSCRGSSLFHPSGKFLISGLRSSKTKLWDIENQRLVRIIINPSNYGPVSAGYVDLLSNAFNDVANPSHEPEKLQETEGPDTPHRIPMHVSISPNGKTLAEVSLRTKRCVRVWDIDLGAPVNTLSGQGGALWSLAFSPDSNLLASGGQDKDIRVWDLQPRMRKPEQRPQNSMATAISPNGDLFAVAVWDSALKSSTIQIWNIGAEEKLCNLPVLRSSPPEGLFFSSNSRVLASQYEEGDWGGRPVAIWDLLTGELSKQTTIKEFSKSESKEANQDDLPKWWDSMIDKPLVRLLNVDRPLKFAFHSGIRTRFKKPEVRPASLRWKLRDRYHSDFAFSPSERVLVTTHDEPYKNTSVGEVRVWDILDGSTFKERCCFRLRNCIDRIKFCSGGCCLISSTGVFHPSGVQSESFKTCPDGKLPILYSEDWLLWRGKRLLWLPIEYRPAYNLCHTVGLAVYKNVVAIAPVEMDVYFLKLDSVRLDEMFEKMKSAGKTREIDARGFDRGDGVFWY</sequence>
<evidence type="ECO:0000256" key="2">
    <source>
        <dbReference type="ARBA" id="ARBA00022737"/>
    </source>
</evidence>
<dbReference type="PROSITE" id="PS50294">
    <property type="entry name" value="WD_REPEATS_REGION"/>
    <property type="match status" value="2"/>
</dbReference>
<dbReference type="PROSITE" id="PS00678">
    <property type="entry name" value="WD_REPEATS_1"/>
    <property type="match status" value="1"/>
</dbReference>
<dbReference type="EMBL" id="JBBPEH010000008">
    <property type="protein sequence ID" value="KAK7534707.1"/>
    <property type="molecule type" value="Genomic_DNA"/>
</dbReference>
<evidence type="ECO:0000256" key="4">
    <source>
        <dbReference type="ARBA" id="ARBA00039789"/>
    </source>
</evidence>
<dbReference type="PROSITE" id="PS50082">
    <property type="entry name" value="WD_REPEATS_2"/>
    <property type="match status" value="3"/>
</dbReference>
<comment type="function">
    <text evidence="5">Involved in mitochondrial fission. Acts as an adapter protein required to form mitochondrial fission complexes. Formation of these complexes is required to promote constriction and fission of the mitochondrial compartment at a late step in mitochondrial division.</text>
</comment>
<comment type="caution">
    <text evidence="9">The sequence shown here is derived from an EMBL/GenBank/DDBJ whole genome shotgun (WGS) entry which is preliminary data.</text>
</comment>
<dbReference type="PANTHER" id="PTHR22847">
    <property type="entry name" value="WD40 REPEAT PROTEIN"/>
    <property type="match status" value="1"/>
</dbReference>
<evidence type="ECO:0000256" key="5">
    <source>
        <dbReference type="ARBA" id="ARBA00043913"/>
    </source>
</evidence>
<feature type="domain" description="Nephrocystin 3-like N-terminal" evidence="8">
    <location>
        <begin position="77"/>
        <end position="239"/>
    </location>
</feature>
<evidence type="ECO:0000259" key="8">
    <source>
        <dbReference type="Pfam" id="PF24883"/>
    </source>
</evidence>
<reference evidence="9 10" key="1">
    <citation type="submission" date="2024-04" db="EMBL/GenBank/DDBJ databases">
        <title>Phyllosticta paracitricarpa is synonymous to the EU quarantine fungus P. citricarpa based on phylogenomic analyses.</title>
        <authorList>
            <consortium name="Lawrence Berkeley National Laboratory"/>
            <person name="Van ingen-buijs V.A."/>
            <person name="Van westerhoven A.C."/>
            <person name="Haridas S."/>
            <person name="Skiadas P."/>
            <person name="Martin F."/>
            <person name="Groenewald J.Z."/>
            <person name="Crous P.W."/>
            <person name="Seidl M.F."/>
        </authorList>
    </citation>
    <scope>NUCLEOTIDE SEQUENCE [LARGE SCALE GENOMIC DNA]</scope>
    <source>
        <strain evidence="9 10">CPC 17464</strain>
    </source>
</reference>
<dbReference type="PANTHER" id="PTHR22847:SF637">
    <property type="entry name" value="WD REPEAT DOMAIN 5B"/>
    <property type="match status" value="1"/>
</dbReference>
<dbReference type="Pfam" id="PF24883">
    <property type="entry name" value="NPHP3_N"/>
    <property type="match status" value="1"/>
</dbReference>
<dbReference type="InterPro" id="IPR056884">
    <property type="entry name" value="NPHP3-like_N"/>
</dbReference>
<protein>
    <recommendedName>
        <fullName evidence="4">Mitochondrial division protein 1</fullName>
    </recommendedName>
</protein>
<dbReference type="InterPro" id="IPR011047">
    <property type="entry name" value="Quinoprotein_ADH-like_sf"/>
</dbReference>
<evidence type="ECO:0000256" key="1">
    <source>
        <dbReference type="ARBA" id="ARBA00022574"/>
    </source>
</evidence>
<feature type="repeat" description="WD" evidence="6">
    <location>
        <begin position="845"/>
        <end position="874"/>
    </location>
</feature>
<proteinExistence type="inferred from homology"/>
<feature type="repeat" description="WD" evidence="6">
    <location>
        <begin position="959"/>
        <end position="993"/>
    </location>
</feature>
<keyword evidence="10" id="KW-1185">Reference proteome</keyword>
<evidence type="ECO:0000256" key="7">
    <source>
        <dbReference type="SAM" id="MobiDB-lite"/>
    </source>
</evidence>
<feature type="repeat" description="WD" evidence="6">
    <location>
        <begin position="652"/>
        <end position="693"/>
    </location>
</feature>
<evidence type="ECO:0000313" key="10">
    <source>
        <dbReference type="Proteomes" id="UP001360953"/>
    </source>
</evidence>
<dbReference type="SUPFAM" id="SSF50998">
    <property type="entry name" value="Quinoprotein alcohol dehydrogenase-like"/>
    <property type="match status" value="2"/>
</dbReference>
<gene>
    <name evidence="9" type="ORF">J3D65DRAFT_420380</name>
</gene>
<organism evidence="9 10">
    <name type="scientific">Phyllosticta citribraziliensis</name>
    <dbReference type="NCBI Taxonomy" id="989973"/>
    <lineage>
        <taxon>Eukaryota</taxon>
        <taxon>Fungi</taxon>
        <taxon>Dikarya</taxon>
        <taxon>Ascomycota</taxon>
        <taxon>Pezizomycotina</taxon>
        <taxon>Dothideomycetes</taxon>
        <taxon>Dothideomycetes incertae sedis</taxon>
        <taxon>Botryosphaeriales</taxon>
        <taxon>Phyllostictaceae</taxon>
        <taxon>Phyllosticta</taxon>
    </lineage>
</organism>
<evidence type="ECO:0000313" key="9">
    <source>
        <dbReference type="EMBL" id="KAK7534707.1"/>
    </source>
</evidence>
<comment type="similarity">
    <text evidence="3">Belongs to the WD repeat MDV1/CAF4 family.</text>
</comment>
<dbReference type="Proteomes" id="UP001360953">
    <property type="component" value="Unassembled WGS sequence"/>
</dbReference>
<dbReference type="InterPro" id="IPR019775">
    <property type="entry name" value="WD40_repeat_CS"/>
</dbReference>
<evidence type="ECO:0000256" key="6">
    <source>
        <dbReference type="PROSITE-ProRule" id="PRU00221"/>
    </source>
</evidence>
<dbReference type="InterPro" id="IPR027417">
    <property type="entry name" value="P-loop_NTPase"/>
</dbReference>
<keyword evidence="1 6" id="KW-0853">WD repeat</keyword>
<keyword evidence="2" id="KW-0677">Repeat</keyword>
<dbReference type="GeneID" id="92029003"/>
<dbReference type="Gene3D" id="2.130.10.10">
    <property type="entry name" value="YVTN repeat-like/Quinoprotein amine dehydrogenase"/>
    <property type="match status" value="3"/>
</dbReference>
<feature type="region of interest" description="Disordered" evidence="7">
    <location>
        <begin position="902"/>
        <end position="924"/>
    </location>
</feature>
<dbReference type="SUPFAM" id="SSF52540">
    <property type="entry name" value="P-loop containing nucleoside triphosphate hydrolases"/>
    <property type="match status" value="1"/>
</dbReference>
<evidence type="ECO:0000256" key="3">
    <source>
        <dbReference type="ARBA" id="ARBA00038415"/>
    </source>
</evidence>
<dbReference type="InterPro" id="IPR001680">
    <property type="entry name" value="WD40_rpt"/>
</dbReference>